<dbReference type="RefSeq" id="WP_184368763.1">
    <property type="nucleotide sequence ID" value="NZ_BAAAKM010000063.1"/>
</dbReference>
<keyword evidence="3" id="KW-1185">Reference proteome</keyword>
<protein>
    <submittedName>
        <fullName evidence="2">Transcriptional regulator with XRE-family HTH domain</fullName>
    </submittedName>
</protein>
<dbReference type="SUPFAM" id="SSF47413">
    <property type="entry name" value="lambda repressor-like DNA-binding domains"/>
    <property type="match status" value="1"/>
</dbReference>
<comment type="caution">
    <text evidence="2">The sequence shown here is derived from an EMBL/GenBank/DDBJ whole genome shotgun (WGS) entry which is preliminary data.</text>
</comment>
<sequence length="403" mass="43305">MRRAIAELDAATVIRALRQHTDLGQVPIARLAGISQAKVSDIEKGGVLASVKRNQQALQGMGAPEHDTAFTHTPTPAPGAPPSVAEPGTDITKLLIDNTDDYALATLELQLTSLASAYVSSPSQPLIPRVRALRDTALGHYQAGARPRHARELLVIVGTCELLLAYAAHDNGNSARALTHLEHAHRCADYTEHPHLHSWTAGTRTLIADWQPTPQALELADRVERLDHGPQSFARITAIKARAAARRGDHTTARTALDQLQTHPHEASEDPEDLSTKVGGIFTFPTPKRDYYTASTLVLLGEAQPALAHSRAAIDAYESGPQAQRSYGDLTLARTDLISAHLLLGDAEAALAAINDLARTPAPARIQQLRSALASCTQRLTHAPLTAAESRQIQDALAQLRIP</sequence>
<gene>
    <name evidence="2" type="ORF">HNR07_005918</name>
</gene>
<dbReference type="GO" id="GO:0003677">
    <property type="term" value="F:DNA binding"/>
    <property type="evidence" value="ECO:0007669"/>
    <property type="project" value="InterPro"/>
</dbReference>
<name>A0A840WP46_9ACTN</name>
<evidence type="ECO:0000313" key="3">
    <source>
        <dbReference type="Proteomes" id="UP000579647"/>
    </source>
</evidence>
<proteinExistence type="predicted"/>
<dbReference type="AlphaFoldDB" id="A0A840WP46"/>
<feature type="region of interest" description="Disordered" evidence="1">
    <location>
        <begin position="60"/>
        <end position="83"/>
    </location>
</feature>
<dbReference type="CDD" id="cd00093">
    <property type="entry name" value="HTH_XRE"/>
    <property type="match status" value="1"/>
</dbReference>
<evidence type="ECO:0000256" key="1">
    <source>
        <dbReference type="SAM" id="MobiDB-lite"/>
    </source>
</evidence>
<reference evidence="2 3" key="1">
    <citation type="submission" date="2020-08" db="EMBL/GenBank/DDBJ databases">
        <title>Sequencing the genomes of 1000 actinobacteria strains.</title>
        <authorList>
            <person name="Klenk H.-P."/>
        </authorList>
    </citation>
    <scope>NUCLEOTIDE SEQUENCE [LARGE SCALE GENOMIC DNA]</scope>
    <source>
        <strain evidence="2 3">DSM 44598</strain>
    </source>
</reference>
<evidence type="ECO:0000313" key="2">
    <source>
        <dbReference type="EMBL" id="MBB5494781.1"/>
    </source>
</evidence>
<dbReference type="InterPro" id="IPR010982">
    <property type="entry name" value="Lambda_DNA-bd_dom_sf"/>
</dbReference>
<dbReference type="EMBL" id="JACHDO010000001">
    <property type="protein sequence ID" value="MBB5494781.1"/>
    <property type="molecule type" value="Genomic_DNA"/>
</dbReference>
<dbReference type="InterPro" id="IPR001387">
    <property type="entry name" value="Cro/C1-type_HTH"/>
</dbReference>
<dbReference type="Proteomes" id="UP000579647">
    <property type="component" value="Unassembled WGS sequence"/>
</dbReference>
<organism evidence="2 3">
    <name type="scientific">Nocardiopsis metallicus</name>
    <dbReference type="NCBI Taxonomy" id="179819"/>
    <lineage>
        <taxon>Bacteria</taxon>
        <taxon>Bacillati</taxon>
        <taxon>Actinomycetota</taxon>
        <taxon>Actinomycetes</taxon>
        <taxon>Streptosporangiales</taxon>
        <taxon>Nocardiopsidaceae</taxon>
        <taxon>Nocardiopsis</taxon>
    </lineage>
</organism>
<accession>A0A840WP46</accession>